<dbReference type="EMBL" id="CP059265">
    <property type="protein sequence ID" value="QLQ33654.1"/>
    <property type="molecule type" value="Genomic_DNA"/>
</dbReference>
<sequence>MDANDPAISKLALAQDVGSVFGLGWHPASKSLFAAAYMKAWTGFGLAAQGQFTAST</sequence>
<keyword evidence="2" id="KW-1185">Reference proteome</keyword>
<reference evidence="1" key="1">
    <citation type="submission" date="2020-06" db="EMBL/GenBank/DDBJ databases">
        <title>Analysis procedures for assessing recovery of high quality, complete, closed genomes from Nanopore long read metagenome sequencing.</title>
        <authorList>
            <person name="Bessarab I."/>
            <person name="Arumugam K."/>
            <person name="Haryono M."/>
            <person name="Liu X."/>
            <person name="Roy S."/>
            <person name="Zuniga-Montanez R.E."/>
            <person name="Qiu G."/>
            <person name="Drautz-Moses D.I."/>
            <person name="Law Y.Y."/>
            <person name="Wuertz S."/>
            <person name="Lauro F.M."/>
            <person name="Huson D.H."/>
            <person name="Williams R.B."/>
        </authorList>
    </citation>
    <scope>NUCLEOTIDE SEQUENCE [LARGE SCALE GENOMIC DNA]</scope>
    <source>
        <strain evidence="1">SSD2</strain>
    </source>
</reference>
<evidence type="ECO:0000313" key="2">
    <source>
        <dbReference type="Proteomes" id="UP000510621"/>
    </source>
</evidence>
<gene>
    <name evidence="1" type="ORF">HZT40_20905</name>
</gene>
<evidence type="ECO:0000313" key="1">
    <source>
        <dbReference type="EMBL" id="QLQ33654.1"/>
    </source>
</evidence>
<dbReference type="Proteomes" id="UP000510621">
    <property type="component" value="Chromosome"/>
</dbReference>
<accession>A0A7L6AWT4</accession>
<organism evidence="1 2">
    <name type="scientific">Candidatus Thiothrix singaporensis</name>
    <dbReference type="NCBI Taxonomy" id="2799669"/>
    <lineage>
        <taxon>Bacteria</taxon>
        <taxon>Pseudomonadati</taxon>
        <taxon>Pseudomonadota</taxon>
        <taxon>Gammaproteobacteria</taxon>
        <taxon>Thiotrichales</taxon>
        <taxon>Thiotrichaceae</taxon>
        <taxon>Thiothrix</taxon>
    </lineage>
</organism>
<dbReference type="KEGG" id="this:HZT40_20905"/>
<name>A0A7L6AWT4_9GAMM</name>
<proteinExistence type="predicted"/>
<dbReference type="AlphaFoldDB" id="A0A7L6AWT4"/>
<protein>
    <submittedName>
        <fullName evidence="1">Uncharacterized protein</fullName>
    </submittedName>
</protein>